<dbReference type="PANTHER" id="PTHR43798">
    <property type="entry name" value="MONOACYLGLYCEROL LIPASE"/>
    <property type="match status" value="1"/>
</dbReference>
<name>A0ABS5DWR5_9BURK</name>
<evidence type="ECO:0000256" key="1">
    <source>
        <dbReference type="ARBA" id="ARBA00022801"/>
    </source>
</evidence>
<dbReference type="PRINTS" id="PR00412">
    <property type="entry name" value="EPOXHYDRLASE"/>
</dbReference>
<evidence type="ECO:0000313" key="3">
    <source>
        <dbReference type="EMBL" id="MBQ0935591.1"/>
    </source>
</evidence>
<organism evidence="3 4">
    <name type="scientific">Ideonella paludis</name>
    <dbReference type="NCBI Taxonomy" id="1233411"/>
    <lineage>
        <taxon>Bacteria</taxon>
        <taxon>Pseudomonadati</taxon>
        <taxon>Pseudomonadota</taxon>
        <taxon>Betaproteobacteria</taxon>
        <taxon>Burkholderiales</taxon>
        <taxon>Sphaerotilaceae</taxon>
        <taxon>Ideonella</taxon>
    </lineage>
</organism>
<keyword evidence="1 3" id="KW-0378">Hydrolase</keyword>
<dbReference type="Pfam" id="PF00561">
    <property type="entry name" value="Abhydrolase_1"/>
    <property type="match status" value="2"/>
</dbReference>
<dbReference type="PRINTS" id="PR00111">
    <property type="entry name" value="ABHYDROLASE"/>
</dbReference>
<dbReference type="PANTHER" id="PTHR43798:SF31">
    <property type="entry name" value="AB HYDROLASE SUPERFAMILY PROTEIN YCLE"/>
    <property type="match status" value="1"/>
</dbReference>
<dbReference type="Gene3D" id="3.40.50.1820">
    <property type="entry name" value="alpha/beta hydrolase"/>
    <property type="match status" value="1"/>
</dbReference>
<evidence type="ECO:0000259" key="2">
    <source>
        <dbReference type="Pfam" id="PF00561"/>
    </source>
</evidence>
<dbReference type="InterPro" id="IPR000073">
    <property type="entry name" value="AB_hydrolase_1"/>
</dbReference>
<feature type="domain" description="AB hydrolase-1" evidence="2">
    <location>
        <begin position="212"/>
        <end position="304"/>
    </location>
</feature>
<comment type="caution">
    <text evidence="3">The sequence shown here is derived from an EMBL/GenBank/DDBJ whole genome shotgun (WGS) entry which is preliminary data.</text>
</comment>
<dbReference type="InterPro" id="IPR000639">
    <property type="entry name" value="Epox_hydrolase-like"/>
</dbReference>
<dbReference type="Proteomes" id="UP000672097">
    <property type="component" value="Unassembled WGS sequence"/>
</dbReference>
<evidence type="ECO:0000313" key="4">
    <source>
        <dbReference type="Proteomes" id="UP000672097"/>
    </source>
</evidence>
<protein>
    <submittedName>
        <fullName evidence="3">Alpha/beta hydrolase</fullName>
    </submittedName>
</protein>
<dbReference type="InterPro" id="IPR050266">
    <property type="entry name" value="AB_hydrolase_sf"/>
</dbReference>
<dbReference type="SUPFAM" id="SSF53474">
    <property type="entry name" value="alpha/beta-Hydrolases"/>
    <property type="match status" value="1"/>
</dbReference>
<keyword evidence="4" id="KW-1185">Reference proteome</keyword>
<proteinExistence type="predicted"/>
<gene>
    <name evidence="3" type="ORF">KAK11_09650</name>
</gene>
<reference evidence="3 4" key="1">
    <citation type="submission" date="2021-04" db="EMBL/GenBank/DDBJ databases">
        <title>The genome sequence of type strain Ideonella paludis KCTC 32238.</title>
        <authorList>
            <person name="Liu Y."/>
        </authorList>
    </citation>
    <scope>NUCLEOTIDE SEQUENCE [LARGE SCALE GENOMIC DNA]</scope>
    <source>
        <strain evidence="3 4">KCTC 32238</strain>
    </source>
</reference>
<accession>A0ABS5DWR5</accession>
<dbReference type="RefSeq" id="WP_210808670.1">
    <property type="nucleotide sequence ID" value="NZ_JAGQDG010000003.1"/>
</dbReference>
<dbReference type="InterPro" id="IPR029058">
    <property type="entry name" value="AB_hydrolase_fold"/>
</dbReference>
<dbReference type="GO" id="GO:0016787">
    <property type="term" value="F:hydrolase activity"/>
    <property type="evidence" value="ECO:0007669"/>
    <property type="project" value="UniProtKB-KW"/>
</dbReference>
<dbReference type="EMBL" id="JAGQDG010000003">
    <property type="protein sequence ID" value="MBQ0935591.1"/>
    <property type="molecule type" value="Genomic_DNA"/>
</dbReference>
<sequence>MKMMLWRGLGLLLMLTAMALPLMRAIDRPVESLVGRWAMPPSDFMEVDGQLVHWRDEGPRQDPHPIVFLHGVAASLHVWEAWAQDLSPRHRIIRLDLPGFGLTGPLSESHLQGATADYSAENLARFTWRVLNELKVEQATIVGHDLGGEVAWRLALMAPSKVQRLVLMGATGWPDPPQRQVLGLRMARWPVLGALGDGIMPRALVARSLADTYAQPERITPEQVDRYHELLLRDGNRAALRQFLAQPADHDAVTRLKVMSRPTLLIWGQQDLQVPPAAGERFARLMPHARLLLLPHVGHQVPEEQPGLALEALRTFMRQPLGSTQHQ</sequence>
<feature type="domain" description="AB hydrolase-1" evidence="2">
    <location>
        <begin position="65"/>
        <end position="177"/>
    </location>
</feature>